<dbReference type="GO" id="GO:0016020">
    <property type="term" value="C:membrane"/>
    <property type="evidence" value="ECO:0007669"/>
    <property type="project" value="InterPro"/>
</dbReference>
<feature type="domain" description="PDZ" evidence="4">
    <location>
        <begin position="81"/>
        <end position="162"/>
    </location>
</feature>
<protein>
    <submittedName>
        <fullName evidence="5">PDZ domain-containing protein</fullName>
    </submittedName>
</protein>
<dbReference type="Gene3D" id="2.30.42.10">
    <property type="match status" value="2"/>
</dbReference>
<dbReference type="GO" id="GO:0004222">
    <property type="term" value="F:metalloendopeptidase activity"/>
    <property type="evidence" value="ECO:0007669"/>
    <property type="project" value="InterPro"/>
</dbReference>
<evidence type="ECO:0000259" key="4">
    <source>
        <dbReference type="SMART" id="SM00228"/>
    </source>
</evidence>
<dbReference type="InterPro" id="IPR004387">
    <property type="entry name" value="Pept_M50_Zn"/>
</dbReference>
<feature type="signal peptide" evidence="3">
    <location>
        <begin position="1"/>
        <end position="30"/>
    </location>
</feature>
<dbReference type="Pfam" id="PF13180">
    <property type="entry name" value="PDZ_2"/>
    <property type="match status" value="2"/>
</dbReference>
<organism evidence="5 6">
    <name type="scientific">Telmatocola sphagniphila</name>
    <dbReference type="NCBI Taxonomy" id="1123043"/>
    <lineage>
        <taxon>Bacteria</taxon>
        <taxon>Pseudomonadati</taxon>
        <taxon>Planctomycetota</taxon>
        <taxon>Planctomycetia</taxon>
        <taxon>Gemmatales</taxon>
        <taxon>Gemmataceae</taxon>
    </lineage>
</organism>
<dbReference type="Proteomes" id="UP000676194">
    <property type="component" value="Chromosome"/>
</dbReference>
<sequence>MRYQFGRSLFLRSLCGMAVAFCLNSGSVWAQTAEIVNQIESRLQAQREMERAQLNAQLRYKQAEVQLAEVLYDRALVKIRNIYGASLSPISDTARAQLKIPSGQGLQVNNLDDQGPAQKIGLKDNDILLTLADKPLGSANDLTEILKAAKEAKLVLKLLRDGKAISISIRPVSSVSFGSVPSEKKDYYIGVQISTIEEVLRTQLKVPANEGVVINEVVKDSPAEKIGLKKHDIILSLGKKGISSSETLSAQVQATKDQPTTLVYLRDGNANSVTITPALRTPEPTSAEADPSLGDLRLKLWSSYIQGNRYANDYRALTQATNTTSTLAEKTVKVQGTRDAILLEQFGKFQEQIKEKTAKSNEELESLKAEIKALHTAIEQLNKTLREKK</sequence>
<dbReference type="KEGG" id="tsph:KIH39_25440"/>
<evidence type="ECO:0000256" key="3">
    <source>
        <dbReference type="SAM" id="SignalP"/>
    </source>
</evidence>
<dbReference type="RefSeq" id="WP_213496812.1">
    <property type="nucleotide sequence ID" value="NZ_CP074694.1"/>
</dbReference>
<keyword evidence="2" id="KW-0175">Coiled coil</keyword>
<evidence type="ECO:0000256" key="1">
    <source>
        <dbReference type="ARBA" id="ARBA00001947"/>
    </source>
</evidence>
<dbReference type="InterPro" id="IPR001478">
    <property type="entry name" value="PDZ"/>
</dbReference>
<dbReference type="GO" id="GO:0006508">
    <property type="term" value="P:proteolysis"/>
    <property type="evidence" value="ECO:0007669"/>
    <property type="project" value="InterPro"/>
</dbReference>
<dbReference type="EMBL" id="CP074694">
    <property type="protein sequence ID" value="QVL32140.1"/>
    <property type="molecule type" value="Genomic_DNA"/>
</dbReference>
<feature type="domain" description="PDZ" evidence="4">
    <location>
        <begin position="187"/>
        <end position="268"/>
    </location>
</feature>
<feature type="chain" id="PRO_5034124280" evidence="3">
    <location>
        <begin position="31"/>
        <end position="389"/>
    </location>
</feature>
<gene>
    <name evidence="5" type="ORF">KIH39_25440</name>
</gene>
<evidence type="ECO:0000256" key="2">
    <source>
        <dbReference type="SAM" id="Coils"/>
    </source>
</evidence>
<dbReference type="PANTHER" id="PTHR42837:SF2">
    <property type="entry name" value="MEMBRANE METALLOPROTEASE ARASP2, CHLOROPLASTIC-RELATED"/>
    <property type="match status" value="1"/>
</dbReference>
<feature type="coiled-coil region" evidence="2">
    <location>
        <begin position="350"/>
        <end position="384"/>
    </location>
</feature>
<keyword evidence="3" id="KW-0732">Signal</keyword>
<dbReference type="CDD" id="cd06779">
    <property type="entry name" value="cpPDZ_Deg_HtrA-like"/>
    <property type="match status" value="1"/>
</dbReference>
<dbReference type="SMART" id="SM00228">
    <property type="entry name" value="PDZ"/>
    <property type="match status" value="2"/>
</dbReference>
<evidence type="ECO:0000313" key="6">
    <source>
        <dbReference type="Proteomes" id="UP000676194"/>
    </source>
</evidence>
<proteinExistence type="predicted"/>
<evidence type="ECO:0000313" key="5">
    <source>
        <dbReference type="EMBL" id="QVL32140.1"/>
    </source>
</evidence>
<name>A0A8E6EV17_9BACT</name>
<dbReference type="SUPFAM" id="SSF50156">
    <property type="entry name" value="PDZ domain-like"/>
    <property type="match status" value="2"/>
</dbReference>
<comment type="cofactor">
    <cofactor evidence="1">
        <name>Zn(2+)</name>
        <dbReference type="ChEBI" id="CHEBI:29105"/>
    </cofactor>
</comment>
<reference evidence="5" key="1">
    <citation type="submission" date="2021-05" db="EMBL/GenBank/DDBJ databases">
        <title>Complete genome sequence of the cellulolytic planctomycete Telmatocola sphagniphila SP2T and characterization of the first cellulase from planctomycetes.</title>
        <authorList>
            <person name="Rakitin A.L."/>
            <person name="Beletsky A.V."/>
            <person name="Naumoff D.G."/>
            <person name="Kulichevskaya I.S."/>
            <person name="Mardanov A.V."/>
            <person name="Ravin N.V."/>
            <person name="Dedysh S.N."/>
        </authorList>
    </citation>
    <scope>NUCLEOTIDE SEQUENCE</scope>
    <source>
        <strain evidence="5">SP2T</strain>
    </source>
</reference>
<dbReference type="AlphaFoldDB" id="A0A8E6EV17"/>
<dbReference type="PANTHER" id="PTHR42837">
    <property type="entry name" value="REGULATOR OF SIGMA-E PROTEASE RSEP"/>
    <property type="match status" value="1"/>
</dbReference>
<keyword evidence="6" id="KW-1185">Reference proteome</keyword>
<accession>A0A8E6EV17</accession>
<dbReference type="InterPro" id="IPR036034">
    <property type="entry name" value="PDZ_sf"/>
</dbReference>